<dbReference type="InterPro" id="IPR014729">
    <property type="entry name" value="Rossmann-like_a/b/a_fold"/>
</dbReference>
<dbReference type="Gene3D" id="3.40.50.620">
    <property type="entry name" value="HUPs"/>
    <property type="match status" value="1"/>
</dbReference>
<dbReference type="InterPro" id="IPR002478">
    <property type="entry name" value="PUA"/>
</dbReference>
<dbReference type="Pfam" id="PF13237">
    <property type="entry name" value="Fer4_10"/>
    <property type="match status" value="1"/>
</dbReference>
<dbReference type="SUPFAM" id="SSF88697">
    <property type="entry name" value="PUA domain-like"/>
    <property type="match status" value="1"/>
</dbReference>
<dbReference type="Pfam" id="PF01507">
    <property type="entry name" value="PAPS_reduct"/>
    <property type="match status" value="1"/>
</dbReference>
<dbReference type="Proteomes" id="UP000321408">
    <property type="component" value="Chromosome"/>
</dbReference>
<dbReference type="Pfam" id="PF01472">
    <property type="entry name" value="PUA"/>
    <property type="match status" value="1"/>
</dbReference>
<dbReference type="InterPro" id="IPR017896">
    <property type="entry name" value="4Fe4S_Fe-S-bd"/>
</dbReference>
<dbReference type="PROSITE" id="PS51379">
    <property type="entry name" value="4FE4S_FER_2"/>
    <property type="match status" value="1"/>
</dbReference>
<dbReference type="GO" id="GO:0016491">
    <property type="term" value="F:oxidoreductase activity"/>
    <property type="evidence" value="ECO:0007669"/>
    <property type="project" value="UniProtKB-ARBA"/>
</dbReference>
<dbReference type="PANTHER" id="PTHR43196">
    <property type="entry name" value="SULFATE ADENYLYLTRANSFERASE SUBUNIT 2"/>
    <property type="match status" value="1"/>
</dbReference>
<accession>A0A5B9D6Z7</accession>
<reference evidence="1 2" key="2">
    <citation type="journal article" date="2024" name="Int. J. Syst. Evol. Microbiol.">
        <title>Promethearchaeum syntrophicum gen. nov., sp. nov., an anaerobic, obligately syntrophic archaeon, the first isolate of the lineage 'Asgard' archaea, and proposal of the new archaeal phylum Promethearchaeota phyl. nov. and kingdom Promethearchaeati regn. nov.</title>
        <authorList>
            <person name="Imachi H."/>
            <person name="Nobu M.K."/>
            <person name="Kato S."/>
            <person name="Takaki Y."/>
            <person name="Miyazaki M."/>
            <person name="Miyata M."/>
            <person name="Ogawara M."/>
            <person name="Saito Y."/>
            <person name="Sakai S."/>
            <person name="Tahara Y.O."/>
            <person name="Takano Y."/>
            <person name="Tasumi E."/>
            <person name="Uematsu K."/>
            <person name="Yoshimura T."/>
            <person name="Itoh T."/>
            <person name="Ohkuma M."/>
            <person name="Takai K."/>
        </authorList>
    </citation>
    <scope>NUCLEOTIDE SEQUENCE [LARGE SCALE GENOMIC DNA]</scope>
    <source>
        <strain evidence="1 2">MK-D1</strain>
    </source>
</reference>
<dbReference type="InterPro" id="IPR002500">
    <property type="entry name" value="PAPS_reduct_dom"/>
</dbReference>
<protein>
    <submittedName>
        <fullName evidence="1">Phosphoadenosine phosphosulfate reductase family protein</fullName>
    </submittedName>
</protein>
<dbReference type="NCBIfam" id="TIGR00451">
    <property type="entry name" value="unchar_dom_2"/>
    <property type="match status" value="1"/>
</dbReference>
<dbReference type="InterPro" id="IPR036974">
    <property type="entry name" value="PUA_sf"/>
</dbReference>
<keyword evidence="2" id="KW-1185">Reference proteome</keyword>
<dbReference type="PANTHER" id="PTHR43196:SF2">
    <property type="entry name" value="PHOSPHOADENOSINE PHOSPHOSULFATE REDUCTASE"/>
    <property type="match status" value="1"/>
</dbReference>
<evidence type="ECO:0000313" key="2">
    <source>
        <dbReference type="Proteomes" id="UP000321408"/>
    </source>
</evidence>
<dbReference type="InterPro" id="IPR050128">
    <property type="entry name" value="Sulfate_adenylyltrnsfr_sub2"/>
</dbReference>
<dbReference type="InterPro" id="IPR017900">
    <property type="entry name" value="4Fe4S_Fe_S_CS"/>
</dbReference>
<evidence type="ECO:0000313" key="1">
    <source>
        <dbReference type="EMBL" id="QEE14775.2"/>
    </source>
</evidence>
<reference evidence="1 2" key="1">
    <citation type="journal article" date="2020" name="Nature">
        <title>Isolation of an archaeon at the prokaryote-eukaryote interface.</title>
        <authorList>
            <person name="Imachi H."/>
            <person name="Nobu M.K."/>
            <person name="Nakahara N."/>
            <person name="Morono Y."/>
            <person name="Ogawara M."/>
            <person name="Takaki Y."/>
            <person name="Takano Y."/>
            <person name="Uematsu K."/>
            <person name="Ikuta T."/>
            <person name="Ito M."/>
            <person name="Matsui Y."/>
            <person name="Miyazaki M."/>
            <person name="Murata K."/>
            <person name="Saito Y."/>
            <person name="Sakai S."/>
            <person name="Song C."/>
            <person name="Tasumi E."/>
            <person name="Yamanaka Y."/>
            <person name="Yamaguchi T."/>
            <person name="Kamagata Y."/>
            <person name="Tamaki H."/>
            <person name="Takai K."/>
        </authorList>
    </citation>
    <scope>NUCLEOTIDE SEQUENCE [LARGE SCALE GENOMIC DNA]</scope>
    <source>
        <strain evidence="1 2">MK-D1</strain>
    </source>
</reference>
<dbReference type="AlphaFoldDB" id="A0A5B9D6Z7"/>
<proteinExistence type="predicted"/>
<dbReference type="Gene3D" id="3.30.70.20">
    <property type="match status" value="1"/>
</dbReference>
<dbReference type="SUPFAM" id="SSF54862">
    <property type="entry name" value="4Fe-4S ferredoxins"/>
    <property type="match status" value="1"/>
</dbReference>
<gene>
    <name evidence="1" type="ORF">DSAG12_00591</name>
</gene>
<dbReference type="Gene3D" id="2.30.130.10">
    <property type="entry name" value="PUA domain"/>
    <property type="match status" value="1"/>
</dbReference>
<dbReference type="EMBL" id="CP042905">
    <property type="protein sequence ID" value="QEE14775.2"/>
    <property type="molecule type" value="Genomic_DNA"/>
</dbReference>
<dbReference type="InterPro" id="IPR004521">
    <property type="entry name" value="Uncharacterised_CHP00451"/>
</dbReference>
<dbReference type="PROSITE" id="PS50890">
    <property type="entry name" value="PUA"/>
    <property type="match status" value="1"/>
</dbReference>
<dbReference type="GO" id="GO:0003723">
    <property type="term" value="F:RNA binding"/>
    <property type="evidence" value="ECO:0007669"/>
    <property type="project" value="InterPro"/>
</dbReference>
<dbReference type="SUPFAM" id="SSF52402">
    <property type="entry name" value="Adenine nucleotide alpha hydrolases-like"/>
    <property type="match status" value="1"/>
</dbReference>
<name>A0A5B9D6Z7_9ARCH</name>
<dbReference type="CDD" id="cd23947">
    <property type="entry name" value="PAPS_reductase-like_YbdN"/>
    <property type="match status" value="1"/>
</dbReference>
<dbReference type="KEGG" id="psyt:DSAG12_00591"/>
<organism evidence="1 2">
    <name type="scientific">Promethearchaeum syntrophicum</name>
    <dbReference type="NCBI Taxonomy" id="2594042"/>
    <lineage>
        <taxon>Archaea</taxon>
        <taxon>Promethearchaeati</taxon>
        <taxon>Promethearchaeota</taxon>
        <taxon>Promethearchaeia</taxon>
        <taxon>Promethearchaeales</taxon>
        <taxon>Promethearchaeaceae</taxon>
        <taxon>Promethearchaeum</taxon>
    </lineage>
</organism>
<sequence length="717" mass="81996">MSMNKLAPQGLKKKKRGMKVPYLGRISLFWCDDCNVPLLDDNHCDICKKKGHKLPVSPPGDIRPAFADDYITLWKCVDKQYGEGVGETLLPTSKIVLISRIGGLDRTEEVIVDGKILGILQFNILLNDFEFLPKLEGGILIYKIQEALTLSPKKHINLNNDGIPFVLNGKSILVPGVESFSEDINKGDHCLIIAKDNQSGKSQCIAIGLARDSSSNFHEMFKNKYGELAKNKTYIKQPPIIEIKHIEIDINQKKYNSDDDFEQINKSILISLKNAYKANYQYLQRRIKKSLKFIRKTIADIKKPVAVAYSGGKDSLGVLLLVWKVLGPNFKIFFADTGLELPEVLDNVQQIAKDLKMESNLIIESANDIFWKLIESFGPPGRDYRFCCHSLKAQNIMKIINTIYDGEKVLVFLGARQYESLNRMRSKLVYVNSFIPLQIAATPIKSWNALTLWLYILFEPVKDFESENLLEVSITPLYYEGHERLGCYLCPASNLSNFKLLKTSHPKLYERWFSFLDTYAQKHNLPKEWVQYGLWRFKQYTPQWKNFADSLNLSIDYNSPDSSAPLSLNIAKGFSQNIDADFSIKGKFSHTLKIDDFLRFLPALTNDFHWDEFNGIIEINSKFKNIPYALKIFIDGSFNLNSKEKEFDFYKLTELLTGTVSRSLYCNSCKTCINVCTQNAIRLEMGKILIDNDKCINCYDCITHCPFFQLAKKALKT</sequence>
<dbReference type="PROSITE" id="PS00198">
    <property type="entry name" value="4FE4S_FER_1"/>
    <property type="match status" value="1"/>
</dbReference>
<dbReference type="InterPro" id="IPR015947">
    <property type="entry name" value="PUA-like_sf"/>
</dbReference>